<evidence type="ECO:0000313" key="4">
    <source>
        <dbReference type="Proteomes" id="UP000007809"/>
    </source>
</evidence>
<dbReference type="EMBL" id="CP002593">
    <property type="protein sequence ID" value="AEA26024.1"/>
    <property type="molecule type" value="Genomic_DNA"/>
</dbReference>
<feature type="transmembrane region" description="Helical" evidence="2">
    <location>
        <begin position="187"/>
        <end position="215"/>
    </location>
</feature>
<feature type="transmembrane region" description="Helical" evidence="2">
    <location>
        <begin position="318"/>
        <end position="336"/>
    </location>
</feature>
<dbReference type="Proteomes" id="UP000007809">
    <property type="component" value="Chromosome"/>
</dbReference>
<keyword evidence="4" id="KW-1185">Reference proteome</keyword>
<feature type="transmembrane region" description="Helical" evidence="2">
    <location>
        <begin position="262"/>
        <end position="280"/>
    </location>
</feature>
<feature type="transmembrane region" description="Helical" evidence="2">
    <location>
        <begin position="94"/>
        <end position="113"/>
    </location>
</feature>
<accession>F4CN11</accession>
<feature type="transmembrane region" description="Helical" evidence="2">
    <location>
        <begin position="235"/>
        <end position="255"/>
    </location>
</feature>
<feature type="region of interest" description="Disordered" evidence="1">
    <location>
        <begin position="1"/>
        <end position="64"/>
    </location>
</feature>
<organism evidence="3 4">
    <name type="scientific">Pseudonocardia dioxanivorans (strain ATCC 55486 / DSM 44775 / JCM 13855 / CB1190)</name>
    <dbReference type="NCBI Taxonomy" id="675635"/>
    <lineage>
        <taxon>Bacteria</taxon>
        <taxon>Bacillati</taxon>
        <taxon>Actinomycetota</taxon>
        <taxon>Actinomycetes</taxon>
        <taxon>Pseudonocardiales</taxon>
        <taxon>Pseudonocardiaceae</taxon>
        <taxon>Pseudonocardia</taxon>
    </lineage>
</organism>
<evidence type="ECO:0008006" key="5">
    <source>
        <dbReference type="Google" id="ProtNLM"/>
    </source>
</evidence>
<evidence type="ECO:0000256" key="1">
    <source>
        <dbReference type="SAM" id="MobiDB-lite"/>
    </source>
</evidence>
<keyword evidence="2" id="KW-0472">Membrane</keyword>
<dbReference type="STRING" id="675635.Psed_3856"/>
<dbReference type="HOGENOM" id="CLU_069607_0_0_11"/>
<dbReference type="GO" id="GO:0005886">
    <property type="term" value="C:plasma membrane"/>
    <property type="evidence" value="ECO:0007669"/>
    <property type="project" value="UniProtKB-SubCell"/>
</dbReference>
<evidence type="ECO:0000256" key="2">
    <source>
        <dbReference type="SAM" id="Phobius"/>
    </source>
</evidence>
<dbReference type="RefSeq" id="WP_013675942.1">
    <property type="nucleotide sequence ID" value="NC_015312.1"/>
</dbReference>
<dbReference type="AlphaFoldDB" id="F4CN11"/>
<evidence type="ECO:0000313" key="3">
    <source>
        <dbReference type="EMBL" id="AEA26024.1"/>
    </source>
</evidence>
<protein>
    <recommendedName>
        <fullName evidence="5">ABC-2 type transport system permease protein</fullName>
    </recommendedName>
</protein>
<name>F4CN11_PSEUX</name>
<reference evidence="3 4" key="1">
    <citation type="journal article" date="2011" name="J. Bacteriol.">
        <title>Genome sequence of the 1,4-dioxane-degrading Pseudonocardia dioxanivorans strain CB1190.</title>
        <authorList>
            <person name="Sales C.M."/>
            <person name="Mahendra S."/>
            <person name="Grostern A."/>
            <person name="Parales R.E."/>
            <person name="Goodwin L.A."/>
            <person name="Woyke T."/>
            <person name="Nolan M."/>
            <person name="Lapidus A."/>
            <person name="Chertkov O."/>
            <person name="Ovchinnikova G."/>
            <person name="Sczyrba A."/>
            <person name="Alvarez-Cohen L."/>
        </authorList>
    </citation>
    <scope>NUCLEOTIDE SEQUENCE [LARGE SCALE GENOMIC DNA]</scope>
    <source>
        <strain evidence="4">ATCC 55486 / DSM 44775 / JCM 13855 / CB1190</strain>
    </source>
</reference>
<gene>
    <name evidence="3" type="ordered locus">Psed_3856</name>
</gene>
<feature type="transmembrane region" description="Helical" evidence="2">
    <location>
        <begin position="133"/>
        <end position="156"/>
    </location>
</feature>
<dbReference type="Pfam" id="PF12679">
    <property type="entry name" value="ABC2_membrane_2"/>
    <property type="match status" value="1"/>
</dbReference>
<dbReference type="GO" id="GO:0140359">
    <property type="term" value="F:ABC-type transporter activity"/>
    <property type="evidence" value="ECO:0007669"/>
    <property type="project" value="InterPro"/>
</dbReference>
<sequence>MSDPVNTPDPAGPGTPPTRAGAVDTAGRPTRTGAVDTAGRPTRAGAVDTAEASTHRGRVAGFEAPVPTEPYDVRRTMPIRVELTRQLRRRRTQVAFALVVLLPIILWIAFSLAADGPPGASVNLVDLAKDGAANFAVFALFASASFLLVVVVALFFGDTVASEASWSSLRYLLAAPIPRARLLRQKAIVAGMLSLGALLLLPVVSLVVGALAYGTGDLVAPTGESLEFWTAVGRVLLGALYLALSMSWVAALALLLSVSTDAPLGAVGGAVMTSIVSQILDQITALENLRDYLPTHYVNAWSDLLAGQVDWGDMTRGVFSSLCFAAVFGALAVWRFQRKDITS</sequence>
<keyword evidence="2" id="KW-1133">Transmembrane helix</keyword>
<proteinExistence type="predicted"/>
<dbReference type="PANTHER" id="PTHR37305:SF1">
    <property type="entry name" value="MEMBRANE PROTEIN"/>
    <property type="match status" value="1"/>
</dbReference>
<dbReference type="KEGG" id="pdx:Psed_3856"/>
<keyword evidence="2" id="KW-0812">Transmembrane</keyword>
<dbReference type="PANTHER" id="PTHR37305">
    <property type="entry name" value="INTEGRAL MEMBRANE PROTEIN-RELATED"/>
    <property type="match status" value="1"/>
</dbReference>
<dbReference type="eggNOG" id="COG1277">
    <property type="taxonomic scope" value="Bacteria"/>
</dbReference>